<dbReference type="SUPFAM" id="SSF49452">
    <property type="entry name" value="Starch-binding domain-like"/>
    <property type="match status" value="1"/>
</dbReference>
<dbReference type="SUPFAM" id="SSF49373">
    <property type="entry name" value="Invasin/intimin cell-adhesion fragments"/>
    <property type="match status" value="1"/>
</dbReference>
<evidence type="ECO:0000313" key="4">
    <source>
        <dbReference type="EMBL" id="MFC4597873.1"/>
    </source>
</evidence>
<dbReference type="InterPro" id="IPR003343">
    <property type="entry name" value="Big_2"/>
</dbReference>
<dbReference type="Pfam" id="PF13620">
    <property type="entry name" value="CarboxypepD_reg"/>
    <property type="match status" value="1"/>
</dbReference>
<dbReference type="RefSeq" id="WP_378093525.1">
    <property type="nucleotide sequence ID" value="NZ_JBHSEP010000003.1"/>
</dbReference>
<evidence type="ECO:0000256" key="1">
    <source>
        <dbReference type="SAM" id="MobiDB-lite"/>
    </source>
</evidence>
<dbReference type="Gene3D" id="2.60.40.1120">
    <property type="entry name" value="Carboxypeptidase-like, regulatory domain"/>
    <property type="match status" value="1"/>
</dbReference>
<dbReference type="Pfam" id="PF18316">
    <property type="entry name" value="S-l_SbsC_C"/>
    <property type="match status" value="1"/>
</dbReference>
<evidence type="ECO:0000256" key="2">
    <source>
        <dbReference type="SAM" id="SignalP"/>
    </source>
</evidence>
<keyword evidence="2" id="KW-0732">Signal</keyword>
<dbReference type="EMBL" id="JBHSEP010000003">
    <property type="protein sequence ID" value="MFC4597873.1"/>
    <property type="molecule type" value="Genomic_DNA"/>
</dbReference>
<protein>
    <submittedName>
        <fullName evidence="4">S-layer homology domain-containing protein</fullName>
    </submittedName>
</protein>
<dbReference type="InterPro" id="IPR013783">
    <property type="entry name" value="Ig-like_fold"/>
</dbReference>
<sequence>MKRLPLPFHALLAVSILIGLLAPAAPAAQGSADSAPSEESGWVLVSTAGELAYINRNQALYMDRQIRLTNDIDMSGYEWIPLGGNDYEAFSGVFDGRGHRIEGVSIEGGALQEVGFFGRVTGTVRDVGVAVQATGGSYAGGLAGYLEGGTIERVHTRGAVTGGASGPAEVSVVGGIAGAAAGHSTISRAYSSVAVRSGASGNQFAGGLVGSQGAGEIRDAYAIGPVTNSDGLYYTAGGLTGHLIYASVKNSYSAGPITAAGDSPHLSIGAFSGHIADGVSIAASYFDYAAAGVSNGTGNSPNDPIQLTGRSTADMKVEAHFGEPGSEWDFSTIWAVHPDVNGGYPYLRPYVLTSELPQAVRDAPYSLTLEAFDGAGGGLSWSASGLPAGMQLTADGVLQGAPSVAGAFTVTVMATDAGQRTASADLQLRVEAAAPDIAGFRIGPGQAYGTAAVTASPSAPEHRFAYLLDGSAGARPLRGAPLPDEAILYPLGSDIPVSEDQILRIYETDEHLRIAAWTSVRIEASHRQDQIRVTGVSLDAAELTMTADQPPQRLTAVVEPGNATNRKTSWSSGNPAVAEVDENGNVTPVAEGTAVITVTTEDGFYTASATVTVRPIEPTAASVTGSVYGTGGVPLAGAAVSADGKIGRTNEEGRFTLTNVTAGVHTLSVTAPGYVAYSAAVTAVAGETADVGRIDLVAASASGPSGGSGGGASAHPAPTAPEPDEMTLTVNGREVRLTVIRERENDGRTVIRFALDAELLRSLYASGGEAVVDIDNGDPVVKVDLPAGALQDISALRSEAFLRIGVNGASYRLPLRLANGVPHDSVVTVAISRLTEDARRALNRTLTGQGYGMLAEPADFTLYRDGEEWDGNEGVYTRRTLALHTEAESDRSTVVWVDSAGRLHFVPAVFRRKEAIFYAPHNSLFAAIRSERAFADASGHWGQADIELLASKLIVDGTSKRTFDPDRTVTRAEFAAMLVRALGLVEMTGRAAYSDVRPGIDWYAGAVEAATKRGLIEGYEDGTFRPNAFVTREQMAVMLARAIRFAGELPQADSGALERFADHTAVAGWAKEAAAQLLAAGVVEGVGRTAFAPKQPATRAQSAVMLTRTLRYLTFID</sequence>
<dbReference type="Gene3D" id="2.60.40.1080">
    <property type="match status" value="1"/>
</dbReference>
<dbReference type="Pfam" id="PF02368">
    <property type="entry name" value="Big_2"/>
    <property type="match status" value="1"/>
</dbReference>
<feature type="domain" description="SLH" evidence="3">
    <location>
        <begin position="990"/>
        <end position="1053"/>
    </location>
</feature>
<dbReference type="InterPro" id="IPR008964">
    <property type="entry name" value="Invasin/intimin_cell_adhesion"/>
</dbReference>
<accession>A0ABV9F7A5</accession>
<dbReference type="InterPro" id="IPR040751">
    <property type="entry name" value="SbsC_C"/>
</dbReference>
<dbReference type="Proteomes" id="UP001596028">
    <property type="component" value="Unassembled WGS sequence"/>
</dbReference>
<feature type="region of interest" description="Disordered" evidence="1">
    <location>
        <begin position="702"/>
        <end position="725"/>
    </location>
</feature>
<organism evidence="4 5">
    <name type="scientific">Cohnella hongkongensis</name>
    <dbReference type="NCBI Taxonomy" id="178337"/>
    <lineage>
        <taxon>Bacteria</taxon>
        <taxon>Bacillati</taxon>
        <taxon>Bacillota</taxon>
        <taxon>Bacilli</taxon>
        <taxon>Bacillales</taxon>
        <taxon>Paenibacillaceae</taxon>
        <taxon>Cohnella</taxon>
    </lineage>
</organism>
<feature type="chain" id="PRO_5046241913" evidence="2">
    <location>
        <begin position="28"/>
        <end position="1117"/>
    </location>
</feature>
<keyword evidence="5" id="KW-1185">Reference proteome</keyword>
<comment type="caution">
    <text evidence="4">The sequence shown here is derived from an EMBL/GenBank/DDBJ whole genome shotgun (WGS) entry which is preliminary data.</text>
</comment>
<feature type="domain" description="SLH" evidence="3">
    <location>
        <begin position="1057"/>
        <end position="1117"/>
    </location>
</feature>
<evidence type="ECO:0000313" key="5">
    <source>
        <dbReference type="Proteomes" id="UP001596028"/>
    </source>
</evidence>
<dbReference type="Pfam" id="PF00395">
    <property type="entry name" value="SLH"/>
    <property type="match status" value="3"/>
</dbReference>
<name>A0ABV9F7A5_9BACL</name>
<dbReference type="InterPro" id="IPR013784">
    <property type="entry name" value="Carb-bd-like_fold"/>
</dbReference>
<feature type="domain" description="SLH" evidence="3">
    <location>
        <begin position="929"/>
        <end position="989"/>
    </location>
</feature>
<dbReference type="InterPro" id="IPR051465">
    <property type="entry name" value="Cell_Envelope_Struct_Comp"/>
</dbReference>
<dbReference type="InterPro" id="IPR001119">
    <property type="entry name" value="SLH_dom"/>
</dbReference>
<dbReference type="PANTHER" id="PTHR43308">
    <property type="entry name" value="OUTER MEMBRANE PROTEIN ALPHA-RELATED"/>
    <property type="match status" value="1"/>
</dbReference>
<dbReference type="Pfam" id="PF05345">
    <property type="entry name" value="He_PIG"/>
    <property type="match status" value="1"/>
</dbReference>
<gene>
    <name evidence="4" type="ORF">ACFO3S_06440</name>
</gene>
<dbReference type="Gene3D" id="2.60.40.10">
    <property type="entry name" value="Immunoglobulins"/>
    <property type="match status" value="1"/>
</dbReference>
<dbReference type="Gene3D" id="2.160.20.110">
    <property type="match status" value="1"/>
</dbReference>
<proteinExistence type="predicted"/>
<evidence type="ECO:0000259" key="3">
    <source>
        <dbReference type="PROSITE" id="PS51272"/>
    </source>
</evidence>
<reference evidence="5" key="1">
    <citation type="journal article" date="2019" name="Int. J. Syst. Evol. Microbiol.">
        <title>The Global Catalogue of Microorganisms (GCM) 10K type strain sequencing project: providing services to taxonomists for standard genome sequencing and annotation.</title>
        <authorList>
            <consortium name="The Broad Institute Genomics Platform"/>
            <consortium name="The Broad Institute Genome Sequencing Center for Infectious Disease"/>
            <person name="Wu L."/>
            <person name="Ma J."/>
        </authorList>
    </citation>
    <scope>NUCLEOTIDE SEQUENCE [LARGE SCALE GENOMIC DNA]</scope>
    <source>
        <strain evidence="5">CCUG 49571</strain>
    </source>
</reference>
<dbReference type="PROSITE" id="PS51272">
    <property type="entry name" value="SLH"/>
    <property type="match status" value="3"/>
</dbReference>
<dbReference type="SMART" id="SM00635">
    <property type="entry name" value="BID_2"/>
    <property type="match status" value="1"/>
</dbReference>
<dbReference type="PANTHER" id="PTHR43308:SF5">
    <property type="entry name" value="S-LAYER PROTEIN _ PEPTIDOGLYCAN ENDO-BETA-N-ACETYLGLUCOSAMINIDASE"/>
    <property type="match status" value="1"/>
</dbReference>
<feature type="signal peptide" evidence="2">
    <location>
        <begin position="1"/>
        <end position="27"/>
    </location>
</feature>